<comment type="caution">
    <text evidence="2">The sequence shown here is derived from an EMBL/GenBank/DDBJ whole genome shotgun (WGS) entry which is preliminary data.</text>
</comment>
<dbReference type="Proteomes" id="UP000178835">
    <property type="component" value="Unassembled WGS sequence"/>
</dbReference>
<dbReference type="AlphaFoldDB" id="A0A1G2HG39"/>
<name>A0A1G2HG39_9BACT</name>
<organism evidence="2 3">
    <name type="scientific">Candidatus Spechtbacteria bacterium RIFCSPLOWO2_01_FULL_43_12</name>
    <dbReference type="NCBI Taxonomy" id="1802162"/>
    <lineage>
        <taxon>Bacteria</taxon>
        <taxon>Candidatus Spechtiibacteriota</taxon>
    </lineage>
</organism>
<evidence type="ECO:0000313" key="3">
    <source>
        <dbReference type="Proteomes" id="UP000178835"/>
    </source>
</evidence>
<evidence type="ECO:0000256" key="1">
    <source>
        <dbReference type="SAM" id="MobiDB-lite"/>
    </source>
</evidence>
<reference evidence="2 3" key="1">
    <citation type="journal article" date="2016" name="Nat. Commun.">
        <title>Thousands of microbial genomes shed light on interconnected biogeochemical processes in an aquifer system.</title>
        <authorList>
            <person name="Anantharaman K."/>
            <person name="Brown C.T."/>
            <person name="Hug L.A."/>
            <person name="Sharon I."/>
            <person name="Castelle C.J."/>
            <person name="Probst A.J."/>
            <person name="Thomas B.C."/>
            <person name="Singh A."/>
            <person name="Wilkins M.J."/>
            <person name="Karaoz U."/>
            <person name="Brodie E.L."/>
            <person name="Williams K.H."/>
            <person name="Hubbard S.S."/>
            <person name="Banfield J.F."/>
        </authorList>
    </citation>
    <scope>NUCLEOTIDE SEQUENCE [LARGE SCALE GENOMIC DNA]</scope>
</reference>
<protein>
    <submittedName>
        <fullName evidence="2">Uncharacterized protein</fullName>
    </submittedName>
</protein>
<sequence>MCRDDSGVGPPGGLVPAHSADAPAPRWACHVDVGQMAVEMDLAGCDPASANGALHLNSSFKVLKLVAYIILYLQV</sequence>
<proteinExistence type="predicted"/>
<gene>
    <name evidence="2" type="ORF">A2919_01525</name>
</gene>
<accession>A0A1G2HG39</accession>
<dbReference type="EMBL" id="MHOH01000003">
    <property type="protein sequence ID" value="OGZ61221.1"/>
    <property type="molecule type" value="Genomic_DNA"/>
</dbReference>
<feature type="region of interest" description="Disordered" evidence="1">
    <location>
        <begin position="1"/>
        <end position="22"/>
    </location>
</feature>
<evidence type="ECO:0000313" key="2">
    <source>
        <dbReference type="EMBL" id="OGZ61221.1"/>
    </source>
</evidence>